<dbReference type="Gene3D" id="2.60.120.200">
    <property type="match status" value="1"/>
</dbReference>
<evidence type="ECO:0000313" key="5">
    <source>
        <dbReference type="Proteomes" id="UP000515163"/>
    </source>
</evidence>
<keyword evidence="5" id="KW-1185">Reference proteome</keyword>
<dbReference type="InterPro" id="IPR013320">
    <property type="entry name" value="ConA-like_dom_sf"/>
</dbReference>
<dbReference type="Pfam" id="PF13385">
    <property type="entry name" value="Laminin_G_3"/>
    <property type="match status" value="1"/>
</dbReference>
<dbReference type="InterPro" id="IPR016187">
    <property type="entry name" value="CTDL_fold"/>
</dbReference>
<dbReference type="PROSITE" id="PS50948">
    <property type="entry name" value="PAN"/>
    <property type="match status" value="1"/>
</dbReference>
<dbReference type="InterPro" id="IPR050111">
    <property type="entry name" value="C-type_lectin/snaclec_domain"/>
</dbReference>
<dbReference type="PROSITE" id="PS50041">
    <property type="entry name" value="C_TYPE_LECTIN_2"/>
    <property type="match status" value="1"/>
</dbReference>
<dbReference type="InterPro" id="IPR001304">
    <property type="entry name" value="C-type_lectin-like"/>
</dbReference>
<evidence type="ECO:0000313" key="6">
    <source>
        <dbReference type="RefSeq" id="XP_031550580.1"/>
    </source>
</evidence>
<organism evidence="5 6">
    <name type="scientific">Actinia tenebrosa</name>
    <name type="common">Australian red waratah sea anemone</name>
    <dbReference type="NCBI Taxonomy" id="6105"/>
    <lineage>
        <taxon>Eukaryota</taxon>
        <taxon>Metazoa</taxon>
        <taxon>Cnidaria</taxon>
        <taxon>Anthozoa</taxon>
        <taxon>Hexacorallia</taxon>
        <taxon>Actiniaria</taxon>
        <taxon>Actiniidae</taxon>
        <taxon>Actinia</taxon>
    </lineage>
</organism>
<evidence type="ECO:0000259" key="3">
    <source>
        <dbReference type="PROSITE" id="PS50041"/>
    </source>
</evidence>
<dbReference type="PANTHER" id="PTHR22803">
    <property type="entry name" value="MANNOSE, PHOSPHOLIPASE, LECTIN RECEPTOR RELATED"/>
    <property type="match status" value="1"/>
</dbReference>
<dbReference type="PROSITE" id="PS00615">
    <property type="entry name" value="C_TYPE_LECTIN_1"/>
    <property type="match status" value="1"/>
</dbReference>
<sequence>MISSLGVLLILLLTQLPWIQADCSNNVLFLRHPNEALLGHVIKTIEENYMTCIEKCIETNGCRSVNFCRDNNGKETCELNRSSKTLRPDSIVSYSSCEYNEITRRDDCTSQVCLDKHLSDRHRFNSSLFLLVKDRMTWNEARIFCQSLQGDLASIASQQEKHSIDSTLLPATPQGNVTETKLLGLWKLDGTDADQEIRFHGKAQIKSVDGYKALYLDGKNTSFATTPTMGLLRRSFSIGAWVKLLKPASSGLIFGDWSSTYQFSVLVNDNGTVSAHVHIDPDVFVQVNYSSIPFNVWVHVMFSWAKNLRALHIRINGKQKALQIVPGNFSIKRLIKRSTQNYYIGLERNRSTVFHGYLRELAVYFWSAEDDIIAAKRIGRWDKFNGVWIGLNDLNKEGNFVYSDGSEVTYKNWNKDEPDDFANFQDCAAILLSNDKYSWSDQPCGLELPFICRKKE</sequence>
<accession>A0A6P8HDE2</accession>
<gene>
    <name evidence="6" type="primary">LOC116288006</name>
</gene>
<dbReference type="SMART" id="SM00034">
    <property type="entry name" value="CLECT"/>
    <property type="match status" value="1"/>
</dbReference>
<dbReference type="GeneID" id="116288006"/>
<feature type="domain" description="Apple" evidence="4">
    <location>
        <begin position="23"/>
        <end position="104"/>
    </location>
</feature>
<dbReference type="KEGG" id="aten:116288006"/>
<dbReference type="InterPro" id="IPR016186">
    <property type="entry name" value="C-type_lectin-like/link_sf"/>
</dbReference>
<dbReference type="Gene3D" id="3.10.100.10">
    <property type="entry name" value="Mannose-Binding Protein A, subunit A"/>
    <property type="match status" value="2"/>
</dbReference>
<keyword evidence="1" id="KW-1015">Disulfide bond</keyword>
<dbReference type="InterPro" id="IPR018378">
    <property type="entry name" value="C-type_lectin_CS"/>
</dbReference>
<dbReference type="Pfam" id="PF00024">
    <property type="entry name" value="PAN_1"/>
    <property type="match status" value="1"/>
</dbReference>
<reference evidence="6" key="1">
    <citation type="submission" date="2025-08" db="UniProtKB">
        <authorList>
            <consortium name="RefSeq"/>
        </authorList>
    </citation>
    <scope>IDENTIFICATION</scope>
    <source>
        <tissue evidence="6">Tentacle</tissue>
    </source>
</reference>
<protein>
    <submittedName>
        <fullName evidence="6">Uncharacterized protein LOC116288006</fullName>
    </submittedName>
</protein>
<dbReference type="SUPFAM" id="SSF56436">
    <property type="entry name" value="C-type lectin-like"/>
    <property type="match status" value="1"/>
</dbReference>
<dbReference type="Proteomes" id="UP000515163">
    <property type="component" value="Unplaced"/>
</dbReference>
<dbReference type="RefSeq" id="XP_031550580.1">
    <property type="nucleotide sequence ID" value="XM_031694720.1"/>
</dbReference>
<dbReference type="AlphaFoldDB" id="A0A6P8HDE2"/>
<dbReference type="OrthoDB" id="5945899at2759"/>
<evidence type="ECO:0000259" key="4">
    <source>
        <dbReference type="PROSITE" id="PS50948"/>
    </source>
</evidence>
<feature type="signal peptide" evidence="2">
    <location>
        <begin position="1"/>
        <end position="21"/>
    </location>
</feature>
<feature type="domain" description="C-type lectin" evidence="3">
    <location>
        <begin position="387"/>
        <end position="453"/>
    </location>
</feature>
<dbReference type="Pfam" id="PF00059">
    <property type="entry name" value="Lectin_C"/>
    <property type="match status" value="1"/>
</dbReference>
<evidence type="ECO:0000256" key="2">
    <source>
        <dbReference type="SAM" id="SignalP"/>
    </source>
</evidence>
<dbReference type="CDD" id="cd00037">
    <property type="entry name" value="CLECT"/>
    <property type="match status" value="1"/>
</dbReference>
<dbReference type="InterPro" id="IPR003609">
    <property type="entry name" value="Pan_app"/>
</dbReference>
<proteinExistence type="predicted"/>
<dbReference type="SUPFAM" id="SSF49899">
    <property type="entry name" value="Concanavalin A-like lectins/glucanases"/>
    <property type="match status" value="1"/>
</dbReference>
<evidence type="ECO:0000256" key="1">
    <source>
        <dbReference type="ARBA" id="ARBA00023157"/>
    </source>
</evidence>
<dbReference type="InParanoid" id="A0A6P8HDE2"/>
<keyword evidence="2" id="KW-0732">Signal</keyword>
<feature type="chain" id="PRO_5028373298" evidence="2">
    <location>
        <begin position="22"/>
        <end position="456"/>
    </location>
</feature>
<name>A0A6P8HDE2_ACTTE</name>